<reference evidence="2" key="1">
    <citation type="submission" date="2023-06" db="EMBL/GenBank/DDBJ databases">
        <title>Genome-scale phylogeny and comparative genomics of the fungal order Sordariales.</title>
        <authorList>
            <consortium name="Lawrence Berkeley National Laboratory"/>
            <person name="Hensen N."/>
            <person name="Bonometti L."/>
            <person name="Westerberg I."/>
            <person name="Brannstrom I.O."/>
            <person name="Guillou S."/>
            <person name="Cros-Aarteil S."/>
            <person name="Calhoun S."/>
            <person name="Haridas S."/>
            <person name="Kuo A."/>
            <person name="Mondo S."/>
            <person name="Pangilinan J."/>
            <person name="Riley R."/>
            <person name="Labutti K."/>
            <person name="Andreopoulos B."/>
            <person name="Lipzen A."/>
            <person name="Chen C."/>
            <person name="Yanf M."/>
            <person name="Daum C."/>
            <person name="Ng V."/>
            <person name="Clum A."/>
            <person name="Steindorff A."/>
            <person name="Ohm R."/>
            <person name="Martin F."/>
            <person name="Silar P."/>
            <person name="Natvig D."/>
            <person name="Lalanne C."/>
            <person name="Gautier V."/>
            <person name="Ament-Velasquez S.L."/>
            <person name="Kruys A."/>
            <person name="Hutchinson M.I."/>
            <person name="Powell A.J."/>
            <person name="Barry K."/>
            <person name="Miller A.N."/>
            <person name="Grigoriev I.V."/>
            <person name="Debuchy R."/>
            <person name="Gladieux P."/>
            <person name="Thoren M.H."/>
            <person name="Johannesson H."/>
        </authorList>
    </citation>
    <scope>NUCLEOTIDE SEQUENCE</scope>
    <source>
        <strain evidence="2">SMH4607-1</strain>
    </source>
</reference>
<organism evidence="2 3">
    <name type="scientific">Lasiosphaeris hirsuta</name>
    <dbReference type="NCBI Taxonomy" id="260670"/>
    <lineage>
        <taxon>Eukaryota</taxon>
        <taxon>Fungi</taxon>
        <taxon>Dikarya</taxon>
        <taxon>Ascomycota</taxon>
        <taxon>Pezizomycotina</taxon>
        <taxon>Sordariomycetes</taxon>
        <taxon>Sordariomycetidae</taxon>
        <taxon>Sordariales</taxon>
        <taxon>Lasiosphaeriaceae</taxon>
        <taxon>Lasiosphaeris</taxon>
    </lineage>
</organism>
<protein>
    <submittedName>
        <fullName evidence="2">Uncharacterized protein</fullName>
    </submittedName>
</protein>
<comment type="caution">
    <text evidence="2">The sequence shown here is derived from an EMBL/GenBank/DDBJ whole genome shotgun (WGS) entry which is preliminary data.</text>
</comment>
<name>A0AA40EE51_9PEZI</name>
<proteinExistence type="predicted"/>
<keyword evidence="3" id="KW-1185">Reference proteome</keyword>
<gene>
    <name evidence="2" type="ORF">B0H67DRAFT_92096</name>
</gene>
<dbReference type="Proteomes" id="UP001172102">
    <property type="component" value="Unassembled WGS sequence"/>
</dbReference>
<feature type="region of interest" description="Disordered" evidence="1">
    <location>
        <begin position="385"/>
        <end position="417"/>
    </location>
</feature>
<evidence type="ECO:0000313" key="2">
    <source>
        <dbReference type="EMBL" id="KAK0731988.1"/>
    </source>
</evidence>
<dbReference type="EMBL" id="JAUKUA010000001">
    <property type="protein sequence ID" value="KAK0731988.1"/>
    <property type="molecule type" value="Genomic_DNA"/>
</dbReference>
<evidence type="ECO:0000256" key="1">
    <source>
        <dbReference type="SAM" id="MobiDB-lite"/>
    </source>
</evidence>
<evidence type="ECO:0000313" key="3">
    <source>
        <dbReference type="Proteomes" id="UP001172102"/>
    </source>
</evidence>
<sequence>MRYAAVRGFLETFCGADCLMQSCGCISKQKPWNLHSAGLPWHSMRMLMLVLSARPSARASKLGPSVCFLSSAIEITHHGDQATTDRPAAATRLQPKYPRCGNLARRQYLSLLLASVAVRLAKSWPHDPKPPSVCQRSVKIHDDTKLFLLTYLGAPQPAMAAPRSAFLRQRDGLAPQGTIQTFHSRSCALAAPLPGHVSMVSTHLRSTEQPNCQVKSLDARTLHGACLLLRDLTPPPPRHLVGYEKGRSGTVVGSISRLQKLGLGTLNRVTGRLRGVVTTTARATMVPLPTATKSPKPPPTGSCSHVCTCPFSWTPARSVCGKSPPATSARPPPMMAHPGDAPKRLEQFAPLRPSRPVSAARLCGTVDLLGIRIRHLCVTDRRSTLRSAPRHGGGPAAAARPFWRRQGRGGIPARRSR</sequence>
<dbReference type="AlphaFoldDB" id="A0AA40EE51"/>
<accession>A0AA40EE51</accession>
<feature type="region of interest" description="Disordered" evidence="1">
    <location>
        <begin position="321"/>
        <end position="341"/>
    </location>
</feature>